<proteinExistence type="predicted"/>
<feature type="non-terminal residue" evidence="1">
    <location>
        <position position="1"/>
    </location>
</feature>
<sequence>VLSLVKGSSISVFVSFQNAVEVTRHRSLKKFIIGLTFLSVYVF</sequence>
<name>A0A0K2TZV9_LEPSM</name>
<organism evidence="1">
    <name type="scientific">Lepeophtheirus salmonis</name>
    <name type="common">Salmon louse</name>
    <name type="synonym">Caligus salmonis</name>
    <dbReference type="NCBI Taxonomy" id="72036"/>
    <lineage>
        <taxon>Eukaryota</taxon>
        <taxon>Metazoa</taxon>
        <taxon>Ecdysozoa</taxon>
        <taxon>Arthropoda</taxon>
        <taxon>Crustacea</taxon>
        <taxon>Multicrustacea</taxon>
        <taxon>Hexanauplia</taxon>
        <taxon>Copepoda</taxon>
        <taxon>Siphonostomatoida</taxon>
        <taxon>Caligidae</taxon>
        <taxon>Lepeophtheirus</taxon>
    </lineage>
</organism>
<dbReference type="AlphaFoldDB" id="A0A0K2TZV9"/>
<protein>
    <submittedName>
        <fullName evidence="1">Uncharacterized protein</fullName>
    </submittedName>
</protein>
<evidence type="ECO:0000313" key="1">
    <source>
        <dbReference type="EMBL" id="CDW31564.1"/>
    </source>
</evidence>
<reference evidence="1" key="1">
    <citation type="submission" date="2014-05" db="EMBL/GenBank/DDBJ databases">
        <authorList>
            <person name="Chronopoulou M."/>
        </authorList>
    </citation>
    <scope>NUCLEOTIDE SEQUENCE</scope>
    <source>
        <tissue evidence="1">Whole organism</tissue>
    </source>
</reference>
<dbReference type="EMBL" id="HACA01014203">
    <property type="protein sequence ID" value="CDW31564.1"/>
    <property type="molecule type" value="Transcribed_RNA"/>
</dbReference>
<feature type="non-terminal residue" evidence="1">
    <location>
        <position position="43"/>
    </location>
</feature>
<accession>A0A0K2TZV9</accession>